<dbReference type="AlphaFoldDB" id="A0A2P2MLY1"/>
<feature type="region of interest" description="Disordered" evidence="1">
    <location>
        <begin position="19"/>
        <end position="47"/>
    </location>
</feature>
<sequence length="69" mass="7665">MFFPLFVFRCALGFLQQPADENGEQNVEEQDGEEGSQEEAVDVDADSTDGVVLVNGNEAQEEWVLTPHH</sequence>
<protein>
    <submittedName>
        <fullName evidence="2">Uncharacterized protein MANES_04G122600</fullName>
    </submittedName>
</protein>
<reference evidence="2" key="1">
    <citation type="submission" date="2018-02" db="EMBL/GenBank/DDBJ databases">
        <title>Rhizophora mucronata_Transcriptome.</title>
        <authorList>
            <person name="Meera S.P."/>
            <person name="Sreeshan A."/>
            <person name="Augustine A."/>
        </authorList>
    </citation>
    <scope>NUCLEOTIDE SEQUENCE</scope>
    <source>
        <tissue evidence="2">Leaf</tissue>
    </source>
</reference>
<organism evidence="2">
    <name type="scientific">Rhizophora mucronata</name>
    <name type="common">Asiatic mangrove</name>
    <dbReference type="NCBI Taxonomy" id="61149"/>
    <lineage>
        <taxon>Eukaryota</taxon>
        <taxon>Viridiplantae</taxon>
        <taxon>Streptophyta</taxon>
        <taxon>Embryophyta</taxon>
        <taxon>Tracheophyta</taxon>
        <taxon>Spermatophyta</taxon>
        <taxon>Magnoliopsida</taxon>
        <taxon>eudicotyledons</taxon>
        <taxon>Gunneridae</taxon>
        <taxon>Pentapetalae</taxon>
        <taxon>rosids</taxon>
        <taxon>fabids</taxon>
        <taxon>Malpighiales</taxon>
        <taxon>Rhizophoraceae</taxon>
        <taxon>Rhizophora</taxon>
    </lineage>
</organism>
<accession>A0A2P2MLY1</accession>
<evidence type="ECO:0000313" key="2">
    <source>
        <dbReference type="EMBL" id="MBX31234.1"/>
    </source>
</evidence>
<feature type="compositionally biased region" description="Acidic residues" evidence="1">
    <location>
        <begin position="21"/>
        <end position="47"/>
    </location>
</feature>
<proteinExistence type="predicted"/>
<evidence type="ECO:0000256" key="1">
    <source>
        <dbReference type="SAM" id="MobiDB-lite"/>
    </source>
</evidence>
<dbReference type="EMBL" id="GGEC01050750">
    <property type="protein sequence ID" value="MBX31234.1"/>
    <property type="molecule type" value="Transcribed_RNA"/>
</dbReference>
<name>A0A2P2MLY1_RHIMU</name>